<dbReference type="Proteomes" id="UP000257109">
    <property type="component" value="Unassembled WGS sequence"/>
</dbReference>
<dbReference type="AlphaFoldDB" id="A0A371GDS7"/>
<keyword evidence="7" id="KW-1133">Transmembrane helix</keyword>
<keyword evidence="2" id="KW-0548">Nucleotidyltransferase</keyword>
<feature type="non-terminal residue" evidence="9">
    <location>
        <position position="1"/>
    </location>
</feature>
<proteinExistence type="predicted"/>
<evidence type="ECO:0000313" key="10">
    <source>
        <dbReference type="Proteomes" id="UP000257109"/>
    </source>
</evidence>
<keyword evidence="10" id="KW-1185">Reference proteome</keyword>
<evidence type="ECO:0000259" key="8">
    <source>
        <dbReference type="Pfam" id="PF17917"/>
    </source>
</evidence>
<evidence type="ECO:0000256" key="2">
    <source>
        <dbReference type="ARBA" id="ARBA00022695"/>
    </source>
</evidence>
<protein>
    <submittedName>
        <fullName evidence="9">Retrovirus-related Pol polyprotein from transposon 17.6</fullName>
    </submittedName>
</protein>
<feature type="transmembrane region" description="Helical" evidence="7">
    <location>
        <begin position="25"/>
        <end position="47"/>
    </location>
</feature>
<keyword evidence="6" id="KW-0695">RNA-directed DNA polymerase</keyword>
<evidence type="ECO:0000256" key="5">
    <source>
        <dbReference type="ARBA" id="ARBA00022801"/>
    </source>
</evidence>
<feature type="domain" description="Reverse transcriptase RNase H-like" evidence="8">
    <location>
        <begin position="4"/>
        <end position="66"/>
    </location>
</feature>
<dbReference type="GO" id="GO:0003964">
    <property type="term" value="F:RNA-directed DNA polymerase activity"/>
    <property type="evidence" value="ECO:0007669"/>
    <property type="project" value="UniProtKB-KW"/>
</dbReference>
<dbReference type="EMBL" id="QJKJ01005880">
    <property type="protein sequence ID" value="RDX88656.1"/>
    <property type="molecule type" value="Genomic_DNA"/>
</dbReference>
<keyword evidence="3" id="KW-0540">Nuclease</keyword>
<dbReference type="PANTHER" id="PTHR34072">
    <property type="entry name" value="ENZYMATIC POLYPROTEIN-RELATED"/>
    <property type="match status" value="1"/>
</dbReference>
<keyword evidence="7" id="KW-0812">Transmembrane</keyword>
<keyword evidence="5" id="KW-0378">Hydrolase</keyword>
<evidence type="ECO:0000256" key="1">
    <source>
        <dbReference type="ARBA" id="ARBA00022679"/>
    </source>
</evidence>
<reference evidence="9" key="1">
    <citation type="submission" date="2018-05" db="EMBL/GenBank/DDBJ databases">
        <title>Draft genome of Mucuna pruriens seed.</title>
        <authorList>
            <person name="Nnadi N.E."/>
            <person name="Vos R."/>
            <person name="Hasami M.H."/>
            <person name="Devisetty U.K."/>
            <person name="Aguiy J.C."/>
        </authorList>
    </citation>
    <scope>NUCLEOTIDE SEQUENCE [LARGE SCALE GENOMIC DNA]</scope>
    <source>
        <strain evidence="9">JCA_2017</strain>
    </source>
</reference>
<organism evidence="9 10">
    <name type="scientific">Mucuna pruriens</name>
    <name type="common">Velvet bean</name>
    <name type="synonym">Dolichos pruriens</name>
    <dbReference type="NCBI Taxonomy" id="157652"/>
    <lineage>
        <taxon>Eukaryota</taxon>
        <taxon>Viridiplantae</taxon>
        <taxon>Streptophyta</taxon>
        <taxon>Embryophyta</taxon>
        <taxon>Tracheophyta</taxon>
        <taxon>Spermatophyta</taxon>
        <taxon>Magnoliopsida</taxon>
        <taxon>eudicotyledons</taxon>
        <taxon>Gunneridae</taxon>
        <taxon>Pentapetalae</taxon>
        <taxon>rosids</taxon>
        <taxon>fabids</taxon>
        <taxon>Fabales</taxon>
        <taxon>Fabaceae</taxon>
        <taxon>Papilionoideae</taxon>
        <taxon>50 kb inversion clade</taxon>
        <taxon>NPAAA clade</taxon>
        <taxon>indigoferoid/millettioid clade</taxon>
        <taxon>Phaseoleae</taxon>
        <taxon>Mucuna</taxon>
    </lineage>
</organism>
<dbReference type="SUPFAM" id="SSF56672">
    <property type="entry name" value="DNA/RNA polymerases"/>
    <property type="match status" value="1"/>
</dbReference>
<name>A0A371GDS7_MUCPR</name>
<dbReference type="InterPro" id="IPR043502">
    <property type="entry name" value="DNA/RNA_pol_sf"/>
</dbReference>
<keyword evidence="4" id="KW-0255">Endonuclease</keyword>
<evidence type="ECO:0000313" key="9">
    <source>
        <dbReference type="EMBL" id="RDX88656.1"/>
    </source>
</evidence>
<dbReference type="GO" id="GO:0004519">
    <property type="term" value="F:endonuclease activity"/>
    <property type="evidence" value="ECO:0007669"/>
    <property type="project" value="UniProtKB-KW"/>
</dbReference>
<keyword evidence="1" id="KW-0808">Transferase</keyword>
<dbReference type="InterPro" id="IPR041373">
    <property type="entry name" value="RT_RNaseH"/>
</dbReference>
<gene>
    <name evidence="9" type="primary">pol</name>
    <name evidence="9" type="ORF">CR513_29726</name>
</gene>
<dbReference type="GO" id="GO:0016787">
    <property type="term" value="F:hydrolase activity"/>
    <property type="evidence" value="ECO:0007669"/>
    <property type="project" value="UniProtKB-KW"/>
</dbReference>
<dbReference type="PANTHER" id="PTHR34072:SF57">
    <property type="entry name" value="RNA-DIRECTED DNA POLYMERASE"/>
    <property type="match status" value="1"/>
</dbReference>
<comment type="caution">
    <text evidence="9">The sequence shown here is derived from an EMBL/GenBank/DDBJ whole genome shotgun (WGS) entry which is preliminary data.</text>
</comment>
<evidence type="ECO:0000256" key="4">
    <source>
        <dbReference type="ARBA" id="ARBA00022759"/>
    </source>
</evidence>
<accession>A0A371GDS7</accession>
<dbReference type="Pfam" id="PF17917">
    <property type="entry name" value="RT_RNaseH"/>
    <property type="match status" value="1"/>
</dbReference>
<evidence type="ECO:0000256" key="7">
    <source>
        <dbReference type="SAM" id="Phobius"/>
    </source>
</evidence>
<keyword evidence="7" id="KW-0472">Membrane</keyword>
<evidence type="ECO:0000256" key="3">
    <source>
        <dbReference type="ARBA" id="ARBA00022722"/>
    </source>
</evidence>
<evidence type="ECO:0000256" key="6">
    <source>
        <dbReference type="ARBA" id="ARBA00022918"/>
    </source>
</evidence>
<sequence length="236" mass="27432">MDLAQLNYTTIEKELLEIVFALDKFLSYLLGSKIIVFFDYATLRLLLKKADAKLRLIRWILLLQEFNIEIKNKKGVENSMADHLSRIKMENDLMPIRDEFPDEQLLYINMPTSWFANICNFVAASQFPSEASRLYKEKLKSDAKYYIWDDPYLWRRPLCHQLGQPRNYLTMGSIGPPFLETPINSSPPAKNFGVPKALISEIEPCPPYFTRMGWYAELPQHTTPRQTTKLKSSTGK</sequence>